<dbReference type="Gene3D" id="2.120.10.30">
    <property type="entry name" value="TolB, C-terminal domain"/>
    <property type="match status" value="1"/>
</dbReference>
<accession>A0A1G1KW01</accession>
<organism evidence="1 2">
    <name type="scientific">Candidatus Danuiimicrobium aquiferis</name>
    <dbReference type="NCBI Taxonomy" id="1801832"/>
    <lineage>
        <taxon>Bacteria</taxon>
        <taxon>Pseudomonadati</taxon>
        <taxon>Candidatus Omnitrophota</taxon>
        <taxon>Candidatus Danuiimicrobium</taxon>
    </lineage>
</organism>
<comment type="caution">
    <text evidence="1">The sequence shown here is derived from an EMBL/GenBank/DDBJ whole genome shotgun (WGS) entry which is preliminary data.</text>
</comment>
<dbReference type="EMBL" id="MHFR01000044">
    <property type="protein sequence ID" value="OGW97118.1"/>
    <property type="molecule type" value="Genomic_DNA"/>
</dbReference>
<dbReference type="InterPro" id="IPR011042">
    <property type="entry name" value="6-blade_b-propeller_TolB-like"/>
</dbReference>
<protein>
    <submittedName>
        <fullName evidence="1">Uncharacterized protein</fullName>
    </submittedName>
</protein>
<dbReference type="SUPFAM" id="SSF63829">
    <property type="entry name" value="Calcium-dependent phosphotriesterase"/>
    <property type="match status" value="1"/>
</dbReference>
<evidence type="ECO:0000313" key="1">
    <source>
        <dbReference type="EMBL" id="OGW97118.1"/>
    </source>
</evidence>
<dbReference type="Proteomes" id="UP000178187">
    <property type="component" value="Unassembled WGS sequence"/>
</dbReference>
<name>A0A1G1KW01_9BACT</name>
<gene>
    <name evidence="1" type="ORF">A3G33_02415</name>
</gene>
<dbReference type="AlphaFoldDB" id="A0A1G1KW01"/>
<reference evidence="1 2" key="1">
    <citation type="journal article" date="2016" name="Nat. Commun.">
        <title>Thousands of microbial genomes shed light on interconnected biogeochemical processes in an aquifer system.</title>
        <authorList>
            <person name="Anantharaman K."/>
            <person name="Brown C.T."/>
            <person name="Hug L.A."/>
            <person name="Sharon I."/>
            <person name="Castelle C.J."/>
            <person name="Probst A.J."/>
            <person name="Thomas B.C."/>
            <person name="Singh A."/>
            <person name="Wilkins M.J."/>
            <person name="Karaoz U."/>
            <person name="Brodie E.L."/>
            <person name="Williams K.H."/>
            <person name="Hubbard S.S."/>
            <person name="Banfield J.F."/>
        </authorList>
    </citation>
    <scope>NUCLEOTIDE SEQUENCE [LARGE SCALE GENOMIC DNA]</scope>
</reference>
<sequence length="143" mass="16180">MKKFLVVFFLFASIFIYFTQYASAELSYLYEYDRSGNLVNKFGATASDEEVIFHVQVGPDDNVYYSKIDSTMPWPNTVGQVMRYTPIGEFQGLINTGDLWHPNTFDFDSNGDLYISGLNKGGEGVISKYSSSGNYLFSFGQMK</sequence>
<proteinExistence type="predicted"/>
<evidence type="ECO:0000313" key="2">
    <source>
        <dbReference type="Proteomes" id="UP000178187"/>
    </source>
</evidence>